<evidence type="ECO:0000256" key="3">
    <source>
        <dbReference type="ARBA" id="ARBA00022679"/>
    </source>
</evidence>
<evidence type="ECO:0000259" key="12">
    <source>
        <dbReference type="Pfam" id="PF13880"/>
    </source>
</evidence>
<organism evidence="13 14">
    <name type="scientific">Pleomassaria siparia CBS 279.74</name>
    <dbReference type="NCBI Taxonomy" id="1314801"/>
    <lineage>
        <taxon>Eukaryota</taxon>
        <taxon>Fungi</taxon>
        <taxon>Dikarya</taxon>
        <taxon>Ascomycota</taxon>
        <taxon>Pezizomycotina</taxon>
        <taxon>Dothideomycetes</taxon>
        <taxon>Pleosporomycetidae</taxon>
        <taxon>Pleosporales</taxon>
        <taxon>Pleomassariaceae</taxon>
        <taxon>Pleomassaria</taxon>
    </lineage>
</organism>
<keyword evidence="3" id="KW-0808">Transferase</keyword>
<name>A0A6G1JPW9_9PLEO</name>
<keyword evidence="6" id="KW-0862">Zinc</keyword>
<sequence>MPAPRVRKPIKTYSRQRKHSLYDEEPPTKRRRIDATPATDEESEILDDIPESPVQSSSPARDVSAMPTSSPKDSTPIFSDGLLDSTPPSSPFRQSSPPVRTRRPMFSFMKRRPIVQTSIMRPLSETSQNVQSPPKPHAKKKRLVQMQLDLVGELRKKCKVCGMEYIPSNSEDAVLHRKFHAMNVGGVDFSKAFVERIKQNEVWAGGDGSFIAAIGRKDTLAFRNKASEVLKVVNTELAAVSIPDEALWSQLHVPIASKAVAHGAQGQTAAKGNRTFSASDRFKVYLYIRGLKCVGACLAERIQEAYSVVDQEDTSDHTGQQAVAAEESHYSSSISIGRDPEPAILGISRIWTSNLHRKAGIATRLLESARSDFLYGMTIEKAMMAFSQPTESGGELARKWFGRRVEWHVYIDTDD</sequence>
<dbReference type="GO" id="GO:0061733">
    <property type="term" value="F:protein-lysine-acetyltransferase activity"/>
    <property type="evidence" value="ECO:0007669"/>
    <property type="project" value="TreeGrafter"/>
</dbReference>
<evidence type="ECO:0000259" key="11">
    <source>
        <dbReference type="Pfam" id="PF13878"/>
    </source>
</evidence>
<feature type="region of interest" description="Disordered" evidence="10">
    <location>
        <begin position="1"/>
        <end position="102"/>
    </location>
</feature>
<comment type="similarity">
    <text evidence="2">Belongs to the acetyltransferase family. ECO subfamily.</text>
</comment>
<dbReference type="GO" id="GO:0005634">
    <property type="term" value="C:nucleus"/>
    <property type="evidence" value="ECO:0007669"/>
    <property type="project" value="UniProtKB-SubCell"/>
</dbReference>
<dbReference type="EMBL" id="MU005794">
    <property type="protein sequence ID" value="KAF2702646.1"/>
    <property type="molecule type" value="Genomic_DNA"/>
</dbReference>
<dbReference type="AlphaFoldDB" id="A0A6G1JPW9"/>
<feature type="compositionally biased region" description="Polar residues" evidence="10">
    <location>
        <begin position="66"/>
        <end position="77"/>
    </location>
</feature>
<dbReference type="InterPro" id="IPR028009">
    <property type="entry name" value="ESCO_Acetyltransf_dom"/>
</dbReference>
<feature type="domain" description="N-acetyltransferase ESCO zinc-finger" evidence="11">
    <location>
        <begin position="145"/>
        <end position="182"/>
    </location>
</feature>
<feature type="compositionally biased region" description="Low complexity" evidence="10">
    <location>
        <begin position="85"/>
        <end position="98"/>
    </location>
</feature>
<dbReference type="PANTHER" id="PTHR45884:SF2">
    <property type="entry name" value="N-ACETYLTRANSFERASE ECO"/>
    <property type="match status" value="1"/>
</dbReference>
<dbReference type="GO" id="GO:0000785">
    <property type="term" value="C:chromatin"/>
    <property type="evidence" value="ECO:0007669"/>
    <property type="project" value="TreeGrafter"/>
</dbReference>
<comment type="subcellular location">
    <subcellularLocation>
        <location evidence="1">Nucleus</location>
    </subcellularLocation>
</comment>
<evidence type="ECO:0000256" key="1">
    <source>
        <dbReference type="ARBA" id="ARBA00004123"/>
    </source>
</evidence>
<accession>A0A6G1JPW9</accession>
<evidence type="ECO:0000256" key="9">
    <source>
        <dbReference type="ARBA" id="ARBA00023315"/>
    </source>
</evidence>
<evidence type="ECO:0000256" key="2">
    <source>
        <dbReference type="ARBA" id="ARBA00005816"/>
    </source>
</evidence>
<evidence type="ECO:0000256" key="8">
    <source>
        <dbReference type="ARBA" id="ARBA00023306"/>
    </source>
</evidence>
<reference evidence="13" key="1">
    <citation type="journal article" date="2020" name="Stud. Mycol.">
        <title>101 Dothideomycetes genomes: a test case for predicting lifestyles and emergence of pathogens.</title>
        <authorList>
            <person name="Haridas S."/>
            <person name="Albert R."/>
            <person name="Binder M."/>
            <person name="Bloem J."/>
            <person name="Labutti K."/>
            <person name="Salamov A."/>
            <person name="Andreopoulos B."/>
            <person name="Baker S."/>
            <person name="Barry K."/>
            <person name="Bills G."/>
            <person name="Bluhm B."/>
            <person name="Cannon C."/>
            <person name="Castanera R."/>
            <person name="Culley D."/>
            <person name="Daum C."/>
            <person name="Ezra D."/>
            <person name="Gonzalez J."/>
            <person name="Henrissat B."/>
            <person name="Kuo A."/>
            <person name="Liang C."/>
            <person name="Lipzen A."/>
            <person name="Lutzoni F."/>
            <person name="Magnuson J."/>
            <person name="Mondo S."/>
            <person name="Nolan M."/>
            <person name="Ohm R."/>
            <person name="Pangilinan J."/>
            <person name="Park H.-J."/>
            <person name="Ramirez L."/>
            <person name="Alfaro M."/>
            <person name="Sun H."/>
            <person name="Tritt A."/>
            <person name="Yoshinaga Y."/>
            <person name="Zwiers L.-H."/>
            <person name="Turgeon B."/>
            <person name="Goodwin S."/>
            <person name="Spatafora J."/>
            <person name="Crous P."/>
            <person name="Grigoriev I."/>
        </authorList>
    </citation>
    <scope>NUCLEOTIDE SEQUENCE</scope>
    <source>
        <strain evidence="13">CBS 279.74</strain>
    </source>
</reference>
<evidence type="ECO:0000313" key="13">
    <source>
        <dbReference type="EMBL" id="KAF2702646.1"/>
    </source>
</evidence>
<feature type="compositionally biased region" description="Acidic residues" evidence="10">
    <location>
        <begin position="39"/>
        <end position="50"/>
    </location>
</feature>
<dbReference type="GO" id="GO:0008270">
    <property type="term" value="F:zinc ion binding"/>
    <property type="evidence" value="ECO:0007669"/>
    <property type="project" value="UniProtKB-KW"/>
</dbReference>
<evidence type="ECO:0000256" key="7">
    <source>
        <dbReference type="ARBA" id="ARBA00023242"/>
    </source>
</evidence>
<keyword evidence="5" id="KW-0863">Zinc-finger</keyword>
<evidence type="ECO:0008006" key="15">
    <source>
        <dbReference type="Google" id="ProtNLM"/>
    </source>
</evidence>
<dbReference type="InterPro" id="IPR028005">
    <property type="entry name" value="AcTrfase_ESCO_Znf_dom"/>
</dbReference>
<feature type="domain" description="N-acetyltransferase ESCO acetyl-transferase" evidence="12">
    <location>
        <begin position="341"/>
        <end position="410"/>
    </location>
</feature>
<feature type="compositionally biased region" description="Basic residues" evidence="10">
    <location>
        <begin position="1"/>
        <end position="19"/>
    </location>
</feature>
<gene>
    <name evidence="13" type="ORF">K504DRAFT_508761</name>
</gene>
<keyword evidence="9" id="KW-0012">Acyltransferase</keyword>
<dbReference type="Proteomes" id="UP000799428">
    <property type="component" value="Unassembled WGS sequence"/>
</dbReference>
<evidence type="ECO:0000256" key="4">
    <source>
        <dbReference type="ARBA" id="ARBA00022723"/>
    </source>
</evidence>
<proteinExistence type="inferred from homology"/>
<evidence type="ECO:0000313" key="14">
    <source>
        <dbReference type="Proteomes" id="UP000799428"/>
    </source>
</evidence>
<keyword evidence="8" id="KW-0131">Cell cycle</keyword>
<keyword evidence="14" id="KW-1185">Reference proteome</keyword>
<evidence type="ECO:0000256" key="5">
    <source>
        <dbReference type="ARBA" id="ARBA00022771"/>
    </source>
</evidence>
<dbReference type="OrthoDB" id="428854at2759"/>
<evidence type="ECO:0000256" key="10">
    <source>
        <dbReference type="SAM" id="MobiDB-lite"/>
    </source>
</evidence>
<keyword evidence="4" id="KW-0479">Metal-binding</keyword>
<dbReference type="Pfam" id="PF13880">
    <property type="entry name" value="Acetyltransf_13"/>
    <property type="match status" value="1"/>
</dbReference>
<protein>
    <recommendedName>
        <fullName evidence="15">Sister chromatid cohesion acetyltransferas-like protein Eco1</fullName>
    </recommendedName>
</protein>
<dbReference type="PANTHER" id="PTHR45884">
    <property type="entry name" value="N-ACETYLTRANSFERASE ECO"/>
    <property type="match status" value="1"/>
</dbReference>
<keyword evidence="7" id="KW-0539">Nucleus</keyword>
<evidence type="ECO:0000256" key="6">
    <source>
        <dbReference type="ARBA" id="ARBA00022833"/>
    </source>
</evidence>
<dbReference type="Pfam" id="PF13878">
    <property type="entry name" value="zf-C2H2_3"/>
    <property type="match status" value="1"/>
</dbReference>
<dbReference type="GO" id="GO:0007064">
    <property type="term" value="P:mitotic sister chromatid cohesion"/>
    <property type="evidence" value="ECO:0007669"/>
    <property type="project" value="TreeGrafter"/>
</dbReference>